<dbReference type="EMBL" id="CAJNOK010003638">
    <property type="protein sequence ID" value="CAF0908948.1"/>
    <property type="molecule type" value="Genomic_DNA"/>
</dbReference>
<proteinExistence type="predicted"/>
<evidence type="ECO:0000256" key="1">
    <source>
        <dbReference type="SAM" id="MobiDB-lite"/>
    </source>
</evidence>
<dbReference type="Proteomes" id="UP000682733">
    <property type="component" value="Unassembled WGS sequence"/>
</dbReference>
<gene>
    <name evidence="3" type="ORF">OVA965_LOCUS10019</name>
    <name evidence="4" type="ORF">TMI583_LOCUS10015</name>
</gene>
<keyword evidence="2" id="KW-0812">Transmembrane</keyword>
<keyword evidence="2" id="KW-0472">Membrane</keyword>
<feature type="transmembrane region" description="Helical" evidence="2">
    <location>
        <begin position="384"/>
        <end position="410"/>
    </location>
</feature>
<feature type="compositionally biased region" description="Polar residues" evidence="1">
    <location>
        <begin position="432"/>
        <end position="443"/>
    </location>
</feature>
<dbReference type="Proteomes" id="UP000677228">
    <property type="component" value="Unassembled WGS sequence"/>
</dbReference>
<keyword evidence="2" id="KW-1133">Transmembrane helix</keyword>
<feature type="region of interest" description="Disordered" evidence="1">
    <location>
        <begin position="427"/>
        <end position="447"/>
    </location>
</feature>
<dbReference type="InterPro" id="IPR043159">
    <property type="entry name" value="Lectin_gal-bd_sf"/>
</dbReference>
<reference evidence="3" key="1">
    <citation type="submission" date="2021-02" db="EMBL/GenBank/DDBJ databases">
        <authorList>
            <person name="Nowell W R."/>
        </authorList>
    </citation>
    <scope>NUCLEOTIDE SEQUENCE</scope>
</reference>
<evidence type="ECO:0000313" key="5">
    <source>
        <dbReference type="Proteomes" id="UP000677228"/>
    </source>
</evidence>
<dbReference type="Gene3D" id="2.60.120.740">
    <property type="match status" value="1"/>
</dbReference>
<feature type="region of interest" description="Disordered" evidence="1">
    <location>
        <begin position="737"/>
        <end position="764"/>
    </location>
</feature>
<sequence length="777" mass="88643">MMILTRLLCKLSEAIDEVTNAYETPSTPWFCTDPNYTPQSDITKTLPSCRPGYVIDIQDVVYESTIDDTCSGAKLCSLHNKNALAFACNKKKTCQVQIKDFRFNINETCGSTVRFFTKYKCVPVIYDQKDYLCESVNSRRPPEINLSCNHDYYLYITYAVLGITPKKGSTACKKEQWYCNQYVHHTYSKLCATSVKKDSCTIRYEDRPPLKDCTYGIYSNFSLVDYSCIPNEHIVEDLPRIDICSNDSTLINSERGLLHSPQYPQPIGKSLRCIKELRIQREARFRLFLLKKQIEYYHEFNIRFVNEEKTQNTGKRLILANELIDVNFTNEIVQFELKTNHNGGGHFILYFQVDSHISEYAPHSLETERRPNASKQKNHGKRDIGVLIGIVAGVILVLLILIIVITAILVSRRRRQRHLKYLRSHDDHNNQHLDSSSPINNNHLGPLRIEHPHLQLPHVPRPTSTSSASSSSVIIHHVADNNDRESLLKPSSPINHLTQGDREQADNFYEEIKEQQQQAALALAAIHNDTPEQHYLEPKSFEQKKKFFEQETKNHGDKVLFLPKSSPTNRPMTSNGGEDERHRENGQEQQFRKKAAPLATPETEKKQQKLLHLHSTVNNDGSMTNTETLDIHPSNSALVTASSNIQLQRPTVPPPKIPPPRMDILPQPSAPPLHLMNPEQREMLRAHQQSTNLCELAGTDKIDEQNIEDKDLLDLTTMINHDNRELTKVLADVGLAEEESNGGEVDESTPTEATDDDDHNDDYNIDNILRPLFVTSI</sequence>
<evidence type="ECO:0008006" key="6">
    <source>
        <dbReference type="Google" id="ProtNLM"/>
    </source>
</evidence>
<protein>
    <recommendedName>
        <fullName evidence="6">SUEL-type lectin domain-containing protein</fullName>
    </recommendedName>
</protein>
<dbReference type="AlphaFoldDB" id="A0A8S2DEF2"/>
<evidence type="ECO:0000313" key="3">
    <source>
        <dbReference type="EMBL" id="CAF0908948.1"/>
    </source>
</evidence>
<feature type="region of interest" description="Disordered" evidence="1">
    <location>
        <begin position="552"/>
        <end position="607"/>
    </location>
</feature>
<evidence type="ECO:0000313" key="4">
    <source>
        <dbReference type="EMBL" id="CAF3688278.1"/>
    </source>
</evidence>
<evidence type="ECO:0000256" key="2">
    <source>
        <dbReference type="SAM" id="Phobius"/>
    </source>
</evidence>
<name>A0A8S2DEF2_9BILA</name>
<accession>A0A8S2DEF2</accession>
<comment type="caution">
    <text evidence="3">The sequence shown here is derived from an EMBL/GenBank/DDBJ whole genome shotgun (WGS) entry which is preliminary data.</text>
</comment>
<feature type="compositionally biased region" description="Polar residues" evidence="1">
    <location>
        <begin position="565"/>
        <end position="576"/>
    </location>
</feature>
<organism evidence="3 5">
    <name type="scientific">Didymodactylos carnosus</name>
    <dbReference type="NCBI Taxonomy" id="1234261"/>
    <lineage>
        <taxon>Eukaryota</taxon>
        <taxon>Metazoa</taxon>
        <taxon>Spiralia</taxon>
        <taxon>Gnathifera</taxon>
        <taxon>Rotifera</taxon>
        <taxon>Eurotatoria</taxon>
        <taxon>Bdelloidea</taxon>
        <taxon>Philodinida</taxon>
        <taxon>Philodinidae</taxon>
        <taxon>Didymodactylos</taxon>
    </lineage>
</organism>
<dbReference type="EMBL" id="CAJOBA010003639">
    <property type="protein sequence ID" value="CAF3688278.1"/>
    <property type="molecule type" value="Genomic_DNA"/>
</dbReference>